<gene>
    <name evidence="1" type="ORF">TTHERM_00784330</name>
</gene>
<dbReference type="KEGG" id="tet:TTHERM_00784330"/>
<dbReference type="GeneID" id="7842006"/>
<dbReference type="RefSeq" id="XP_001011491.2">
    <property type="nucleotide sequence ID" value="XM_001011491.2"/>
</dbReference>
<dbReference type="InterPro" id="IPR018490">
    <property type="entry name" value="cNMP-bd_dom_sf"/>
</dbReference>
<organism evidence="1 2">
    <name type="scientific">Tetrahymena thermophila (strain SB210)</name>
    <dbReference type="NCBI Taxonomy" id="312017"/>
    <lineage>
        <taxon>Eukaryota</taxon>
        <taxon>Sar</taxon>
        <taxon>Alveolata</taxon>
        <taxon>Ciliophora</taxon>
        <taxon>Intramacronucleata</taxon>
        <taxon>Oligohymenophorea</taxon>
        <taxon>Hymenostomatida</taxon>
        <taxon>Tetrahymenina</taxon>
        <taxon>Tetrahymenidae</taxon>
        <taxon>Tetrahymena</taxon>
    </lineage>
</organism>
<name>Q231Q6_TETTS</name>
<dbReference type="SUPFAM" id="SSF51206">
    <property type="entry name" value="cAMP-binding domain-like"/>
    <property type="match status" value="1"/>
</dbReference>
<evidence type="ECO:0000313" key="1">
    <source>
        <dbReference type="EMBL" id="EAR91246.2"/>
    </source>
</evidence>
<dbReference type="EMBL" id="GG662770">
    <property type="protein sequence ID" value="EAR91246.2"/>
    <property type="molecule type" value="Genomic_DNA"/>
</dbReference>
<dbReference type="InParanoid" id="Q231Q6"/>
<keyword evidence="2" id="KW-1185">Reference proteome</keyword>
<protein>
    <submittedName>
        <fullName evidence="1">FAD/FMN-binding family oxidoreductase</fullName>
    </submittedName>
</protein>
<dbReference type="HOGENOM" id="CLU_256543_0_0_1"/>
<reference evidence="2" key="1">
    <citation type="journal article" date="2006" name="PLoS Biol.">
        <title>Macronuclear genome sequence of the ciliate Tetrahymena thermophila, a model eukaryote.</title>
        <authorList>
            <person name="Eisen J.A."/>
            <person name="Coyne R.S."/>
            <person name="Wu M."/>
            <person name="Wu D."/>
            <person name="Thiagarajan M."/>
            <person name="Wortman J.R."/>
            <person name="Badger J.H."/>
            <person name="Ren Q."/>
            <person name="Amedeo P."/>
            <person name="Jones K.M."/>
            <person name="Tallon L.J."/>
            <person name="Delcher A.L."/>
            <person name="Salzberg S.L."/>
            <person name="Silva J.C."/>
            <person name="Haas B.J."/>
            <person name="Majoros W.H."/>
            <person name="Farzad M."/>
            <person name="Carlton J.M."/>
            <person name="Smith R.K. Jr."/>
            <person name="Garg J."/>
            <person name="Pearlman R.E."/>
            <person name="Karrer K.M."/>
            <person name="Sun L."/>
            <person name="Manning G."/>
            <person name="Elde N.C."/>
            <person name="Turkewitz A.P."/>
            <person name="Asai D.J."/>
            <person name="Wilkes D.E."/>
            <person name="Wang Y."/>
            <person name="Cai H."/>
            <person name="Collins K."/>
            <person name="Stewart B.A."/>
            <person name="Lee S.R."/>
            <person name="Wilamowska K."/>
            <person name="Weinberg Z."/>
            <person name="Ruzzo W.L."/>
            <person name="Wloga D."/>
            <person name="Gaertig J."/>
            <person name="Frankel J."/>
            <person name="Tsao C.-C."/>
            <person name="Gorovsky M.A."/>
            <person name="Keeling P.J."/>
            <person name="Waller R.F."/>
            <person name="Patron N.J."/>
            <person name="Cherry J.M."/>
            <person name="Stover N.A."/>
            <person name="Krieger C.J."/>
            <person name="del Toro C."/>
            <person name="Ryder H.F."/>
            <person name="Williamson S.C."/>
            <person name="Barbeau R.A."/>
            <person name="Hamilton E.P."/>
            <person name="Orias E."/>
        </authorList>
    </citation>
    <scope>NUCLEOTIDE SEQUENCE [LARGE SCALE GENOMIC DNA]</scope>
    <source>
        <strain evidence="2">SB210</strain>
    </source>
</reference>
<dbReference type="eggNOG" id="KOG0134">
    <property type="taxonomic scope" value="Eukaryota"/>
</dbReference>
<sequence length="835" mass="97894">MYQLELSQVASDKYVGRTNLNQIFESLPFNYEISYKDLKDMQEKMQYYICSQNHIVLNKDNPQICLIVVLKGKLQVKPAQSTKVGRIYEAGSSFGLVQFARQTGVAKTLVALEESIIAKIDIQNQEQAILGQKIIDLIQKCVCALRDLSFFSLLSEQNILRIIASSKIFNYMHQEEFKCSFENYMIVLQGKFQRILYFEEETLKISDKKSKISFPKLQSNQGISTSQEYNHGDVIATNHQQEIFKFNNVNSENDYQDQFESKQQPQIESFNNCLFQCKSESGILLQIQKTLFSKFIQFYQGIQNNKQRRQINIGQITANNDSQTLSRDRQIYKAKNNMTDTSAKNFVKSIFINQKPETSSGRIQNFQVPKVDFDLFTRRSNVSPDQKQEFYECYSSRNESAIKKQILRNFSELTSRKSKNQLFAQPNSNNYMNNDHYNLFQNFSDDTAKVYMKQKQFQNFNLAQSTQSDEFQTVLRMNQIMKTDNESDSKDYYLKVQQNNQNILKQENNNKAFTYEKDHQSEYNFHNLQQNFQKGKSLIYKSLQSLSERKQNSSVNQLLQQKPLNFPQTQFSQQKQQLQYQQLLQKQQKNDPNNTVKSQMQSQITSSKYLKCQPYQLNQNPFNQQFIDQQSHVIFPQKLSSGQTIQPKDQSRKQSVIDNQKDANLLTLNPLQSLNPEQKKLWEQKIKEIKKSKGKNNSIQIEQNQINNQENQVIRSRNLSRLKTEENDDSFKFIQKSTNDLTKEQIFSLYNLNDPNNITATFTKLQNTSSMNKLQIQKIKQKIQNKIISQDQQHHNDKHTFNQNILIEENPDQQETQQQNLFTFYKNKSNSSGQN</sequence>
<dbReference type="Gene3D" id="2.60.120.10">
    <property type="entry name" value="Jelly Rolls"/>
    <property type="match status" value="1"/>
</dbReference>
<proteinExistence type="predicted"/>
<dbReference type="Proteomes" id="UP000009168">
    <property type="component" value="Unassembled WGS sequence"/>
</dbReference>
<evidence type="ECO:0000313" key="2">
    <source>
        <dbReference type="Proteomes" id="UP000009168"/>
    </source>
</evidence>
<dbReference type="InterPro" id="IPR014710">
    <property type="entry name" value="RmlC-like_jellyroll"/>
</dbReference>
<accession>Q231Q6</accession>
<dbReference type="AlphaFoldDB" id="Q231Q6"/>